<keyword evidence="2" id="KW-0521">NADP</keyword>
<dbReference type="PANTHER" id="PTHR43618:SF13">
    <property type="entry name" value="CHAIN DEHYDROGENASE, PUTATIVE (AFU_ORTHOLOGUE AFUA_1G17650)-RELATED"/>
    <property type="match status" value="1"/>
</dbReference>
<sequence length="254" mass="27609">MSAPLVVLITGGSAGLGAATARVFAKAGMRVIINYSTNESRANTLIEQLHQISPLSKTKECQNFVSVRADLSKKSDIEHLVTESVSQMGKLDAVFSNGGWTAIQDFNDLDDNVDEEMWDKCWNMNVKSHLWLMRAAKKYLDESEGVFITTASLAGVRPSGSSLAYSVTKAAQIHLAKSLAVICSPRIRVNSVSPGILLTDWGLKFPQERLDSAMAKAQLKRFATVEDVAEQVLCFVRSRSVTGANAVIDAGWSL</sequence>
<comment type="similarity">
    <text evidence="1">Belongs to the short-chain dehydrogenases/reductases (SDR) family.</text>
</comment>
<dbReference type="EMBL" id="KV460226">
    <property type="protein sequence ID" value="OBT96819.2"/>
    <property type="molecule type" value="Genomic_DNA"/>
</dbReference>
<dbReference type="Proteomes" id="UP000091956">
    <property type="component" value="Unassembled WGS sequence"/>
</dbReference>
<organism evidence="4 5">
    <name type="scientific">Pseudogymnoascus verrucosus</name>
    <dbReference type="NCBI Taxonomy" id="342668"/>
    <lineage>
        <taxon>Eukaryota</taxon>
        <taxon>Fungi</taxon>
        <taxon>Dikarya</taxon>
        <taxon>Ascomycota</taxon>
        <taxon>Pezizomycotina</taxon>
        <taxon>Leotiomycetes</taxon>
        <taxon>Thelebolales</taxon>
        <taxon>Thelebolaceae</taxon>
        <taxon>Pseudogymnoascus</taxon>
    </lineage>
</organism>
<dbReference type="GO" id="GO:0016491">
    <property type="term" value="F:oxidoreductase activity"/>
    <property type="evidence" value="ECO:0007669"/>
    <property type="project" value="UniProtKB-KW"/>
</dbReference>
<dbReference type="Gene3D" id="3.40.50.720">
    <property type="entry name" value="NAD(P)-binding Rossmann-like Domain"/>
    <property type="match status" value="1"/>
</dbReference>
<gene>
    <name evidence="4" type="ORF">VE01_04221</name>
</gene>
<dbReference type="RefSeq" id="XP_018130552.2">
    <property type="nucleotide sequence ID" value="XM_018273696.2"/>
</dbReference>
<dbReference type="SUPFAM" id="SSF51735">
    <property type="entry name" value="NAD(P)-binding Rossmann-fold domains"/>
    <property type="match status" value="1"/>
</dbReference>
<reference evidence="4 5" key="1">
    <citation type="submission" date="2016-03" db="EMBL/GenBank/DDBJ databases">
        <title>Comparative genomics of Pseudogymnoascus destructans, the fungus causing white-nose syndrome of bats.</title>
        <authorList>
            <person name="Palmer J.M."/>
            <person name="Drees K.P."/>
            <person name="Foster J.T."/>
            <person name="Lindner D.L."/>
        </authorList>
    </citation>
    <scope>NUCLEOTIDE SEQUENCE [LARGE SCALE GENOMIC DNA]</scope>
    <source>
        <strain evidence="4 5">UAMH 10579</strain>
    </source>
</reference>
<evidence type="ECO:0008006" key="6">
    <source>
        <dbReference type="Google" id="ProtNLM"/>
    </source>
</evidence>
<protein>
    <recommendedName>
        <fullName evidence="6">Granaticin polyketide synthase ketoacyl reductase 2</fullName>
    </recommendedName>
</protein>
<proteinExistence type="inferred from homology"/>
<keyword evidence="5" id="KW-1185">Reference proteome</keyword>
<dbReference type="GeneID" id="28837607"/>
<evidence type="ECO:0000313" key="5">
    <source>
        <dbReference type="Proteomes" id="UP000091956"/>
    </source>
</evidence>
<dbReference type="AlphaFoldDB" id="A0A1B8GLW0"/>
<evidence type="ECO:0000313" key="4">
    <source>
        <dbReference type="EMBL" id="OBT96819.2"/>
    </source>
</evidence>
<evidence type="ECO:0000256" key="3">
    <source>
        <dbReference type="ARBA" id="ARBA00023002"/>
    </source>
</evidence>
<dbReference type="Pfam" id="PF13561">
    <property type="entry name" value="adh_short_C2"/>
    <property type="match status" value="1"/>
</dbReference>
<keyword evidence="3" id="KW-0560">Oxidoreductase</keyword>
<name>A0A1B8GLW0_9PEZI</name>
<dbReference type="InterPro" id="IPR002347">
    <property type="entry name" value="SDR_fam"/>
</dbReference>
<dbReference type="PANTHER" id="PTHR43618">
    <property type="entry name" value="7-ALPHA-HYDROXYSTEROID DEHYDROGENASE"/>
    <property type="match status" value="1"/>
</dbReference>
<reference evidence="5" key="2">
    <citation type="journal article" date="2018" name="Nat. Commun.">
        <title>Extreme sensitivity to ultraviolet light in the fungal pathogen causing white-nose syndrome of bats.</title>
        <authorList>
            <person name="Palmer J.M."/>
            <person name="Drees K.P."/>
            <person name="Foster J.T."/>
            <person name="Lindner D.L."/>
        </authorList>
    </citation>
    <scope>NUCLEOTIDE SEQUENCE [LARGE SCALE GENOMIC DNA]</scope>
    <source>
        <strain evidence="5">UAMH 10579</strain>
    </source>
</reference>
<dbReference type="InterPro" id="IPR036291">
    <property type="entry name" value="NAD(P)-bd_dom_sf"/>
</dbReference>
<evidence type="ECO:0000256" key="1">
    <source>
        <dbReference type="ARBA" id="ARBA00006484"/>
    </source>
</evidence>
<dbReference type="STRING" id="342668.A0A1B8GLW0"/>
<evidence type="ECO:0000256" key="2">
    <source>
        <dbReference type="ARBA" id="ARBA00022857"/>
    </source>
</evidence>
<dbReference type="CDD" id="cd05233">
    <property type="entry name" value="SDR_c"/>
    <property type="match status" value="1"/>
</dbReference>
<accession>A0A1B8GLW0</accession>
<dbReference type="InterPro" id="IPR052178">
    <property type="entry name" value="Sec_Metab_Biosynth_SDR"/>
</dbReference>
<dbReference type="PRINTS" id="PR00081">
    <property type="entry name" value="GDHRDH"/>
</dbReference>